<keyword evidence="1" id="KW-1133">Transmembrane helix</keyword>
<keyword evidence="1" id="KW-0472">Membrane</keyword>
<organism evidence="2 3">
    <name type="scientific">Singulisphaera acidiphila (strain ATCC BAA-1392 / DSM 18658 / VKM B-2454 / MOB10)</name>
    <dbReference type="NCBI Taxonomy" id="886293"/>
    <lineage>
        <taxon>Bacteria</taxon>
        <taxon>Pseudomonadati</taxon>
        <taxon>Planctomycetota</taxon>
        <taxon>Planctomycetia</taxon>
        <taxon>Isosphaerales</taxon>
        <taxon>Isosphaeraceae</taxon>
        <taxon>Singulisphaera</taxon>
    </lineage>
</organism>
<feature type="transmembrane region" description="Helical" evidence="1">
    <location>
        <begin position="442"/>
        <end position="462"/>
    </location>
</feature>
<dbReference type="EMBL" id="CP003364">
    <property type="protein sequence ID" value="AGA31039.1"/>
    <property type="molecule type" value="Genomic_DNA"/>
</dbReference>
<evidence type="ECO:0000313" key="2">
    <source>
        <dbReference type="EMBL" id="AGA31039.1"/>
    </source>
</evidence>
<dbReference type="InterPro" id="IPR021913">
    <property type="entry name" value="DUF3526"/>
</dbReference>
<evidence type="ECO:0000313" key="3">
    <source>
        <dbReference type="Proteomes" id="UP000010798"/>
    </source>
</evidence>
<dbReference type="STRING" id="886293.Sinac_6983"/>
<feature type="transmembrane region" description="Helical" evidence="1">
    <location>
        <begin position="222"/>
        <end position="243"/>
    </location>
</feature>
<dbReference type="Pfam" id="PF12040">
    <property type="entry name" value="DUF3526"/>
    <property type="match status" value="1"/>
</dbReference>
<reference evidence="2 3" key="1">
    <citation type="submission" date="2012-02" db="EMBL/GenBank/DDBJ databases">
        <title>Complete sequence of chromosome of Singulisphaera acidiphila DSM 18658.</title>
        <authorList>
            <consortium name="US DOE Joint Genome Institute (JGI-PGF)"/>
            <person name="Lucas S."/>
            <person name="Copeland A."/>
            <person name="Lapidus A."/>
            <person name="Glavina del Rio T."/>
            <person name="Dalin E."/>
            <person name="Tice H."/>
            <person name="Bruce D."/>
            <person name="Goodwin L."/>
            <person name="Pitluck S."/>
            <person name="Peters L."/>
            <person name="Ovchinnikova G."/>
            <person name="Chertkov O."/>
            <person name="Kyrpides N."/>
            <person name="Mavromatis K."/>
            <person name="Ivanova N."/>
            <person name="Brettin T."/>
            <person name="Detter J.C."/>
            <person name="Han C."/>
            <person name="Larimer F."/>
            <person name="Land M."/>
            <person name="Hauser L."/>
            <person name="Markowitz V."/>
            <person name="Cheng J.-F."/>
            <person name="Hugenholtz P."/>
            <person name="Woyke T."/>
            <person name="Wu D."/>
            <person name="Tindall B."/>
            <person name="Pomrenke H."/>
            <person name="Brambilla E."/>
            <person name="Klenk H.-P."/>
            <person name="Eisen J.A."/>
        </authorList>
    </citation>
    <scope>NUCLEOTIDE SEQUENCE [LARGE SCALE GENOMIC DNA]</scope>
    <source>
        <strain evidence="3">ATCC BAA-1392 / DSM 18658 / VKM B-2454 / MOB10</strain>
    </source>
</reference>
<name>L0DNU0_SINAD</name>
<feature type="transmembrane region" description="Helical" evidence="1">
    <location>
        <begin position="141"/>
        <end position="161"/>
    </location>
</feature>
<feature type="transmembrane region" description="Helical" evidence="1">
    <location>
        <begin position="188"/>
        <end position="210"/>
    </location>
</feature>
<dbReference type="Pfam" id="PF12730">
    <property type="entry name" value="ABC2_membrane_4"/>
    <property type="match status" value="1"/>
</dbReference>
<sequence length="469" mass="49847">MLLRRIMRHEVRLLAVDRTLLAVGILLAVVVGYGVLNGVTWAAFQRATLNAAAREESDRFKALRNRLTSPGDGPGLPADQVGLSLGARYAAMPPGPLASLVIGQSDLYPYYALVTTANRQSALAHDEIENPTHLMSGRFDLGFVVVVLYPLVILALGYNLLSGEKEQGTLVIVLSQPVGRRTLVLGKVLARGLAVVGLAVAISIGGYLLAGGPTTGDGLTRLGLWLAVVAAYGAFWFALAVAINALGRSSATNALALAGTWFLLVAVVPALASLFVRIAYPVPSRIELIQTVREASDQAKADGPKLNAKFLEAHPELARGQAEASEFAIQSLAVQDASEAGVAAVLSRFETQLGHQQRLVDRLRFLSPAIATLEALQDVAGTGSARYTHFAAQVDQFHEGWRAYFRPKILAGELIRRDDLARIPAFSFREEPLGAVASRASVGLAGLILPTLVIGSIGLAAMRRYPVVG</sequence>
<keyword evidence="1" id="KW-0812">Transmembrane</keyword>
<dbReference type="AlphaFoldDB" id="L0DNU0"/>
<gene>
    <name evidence="2" type="ordered locus">Sinac_6983</name>
</gene>
<dbReference type="eggNOG" id="COG1277">
    <property type="taxonomic scope" value="Bacteria"/>
</dbReference>
<accession>L0DNU0</accession>
<keyword evidence="3" id="KW-1185">Reference proteome</keyword>
<proteinExistence type="predicted"/>
<dbReference type="Proteomes" id="UP000010798">
    <property type="component" value="Chromosome"/>
</dbReference>
<evidence type="ECO:0000256" key="1">
    <source>
        <dbReference type="SAM" id="Phobius"/>
    </source>
</evidence>
<dbReference type="KEGG" id="saci:Sinac_6983"/>
<dbReference type="HOGENOM" id="CLU_042403_1_0_0"/>
<feature type="transmembrane region" description="Helical" evidence="1">
    <location>
        <begin position="255"/>
        <end position="280"/>
    </location>
</feature>
<dbReference type="PANTHER" id="PTHR43471">
    <property type="entry name" value="ABC TRANSPORTER PERMEASE"/>
    <property type="match status" value="1"/>
</dbReference>
<protein>
    <recommendedName>
        <fullName evidence="4">ABC-type transport system involved in multi-copper enzyme maturation, permease component</fullName>
    </recommendedName>
</protein>
<evidence type="ECO:0008006" key="4">
    <source>
        <dbReference type="Google" id="ProtNLM"/>
    </source>
</evidence>
<feature type="transmembrane region" description="Helical" evidence="1">
    <location>
        <begin position="20"/>
        <end position="44"/>
    </location>
</feature>
<dbReference type="PANTHER" id="PTHR43471:SF14">
    <property type="entry name" value="ABC-2 TYPE TRANSPORT SYSTEM PERMEASE PROTEIN"/>
    <property type="match status" value="1"/>
</dbReference>